<evidence type="ECO:0000313" key="1">
    <source>
        <dbReference type="EMBL" id="CCD51318.1"/>
    </source>
</evidence>
<reference evidence="2" key="1">
    <citation type="journal article" date="2011" name="PLoS Genet.">
        <title>Genomic analysis of the necrotrophic fungal pathogens Sclerotinia sclerotiorum and Botrytis cinerea.</title>
        <authorList>
            <person name="Amselem J."/>
            <person name="Cuomo C.A."/>
            <person name="van Kan J.A."/>
            <person name="Viaud M."/>
            <person name="Benito E.P."/>
            <person name="Couloux A."/>
            <person name="Coutinho P.M."/>
            <person name="de Vries R.P."/>
            <person name="Dyer P.S."/>
            <person name="Fillinger S."/>
            <person name="Fournier E."/>
            <person name="Gout L."/>
            <person name="Hahn M."/>
            <person name="Kohn L."/>
            <person name="Lapalu N."/>
            <person name="Plummer K.M."/>
            <person name="Pradier J.M."/>
            <person name="Quevillon E."/>
            <person name="Sharon A."/>
            <person name="Simon A."/>
            <person name="ten Have A."/>
            <person name="Tudzynski B."/>
            <person name="Tudzynski P."/>
            <person name="Wincker P."/>
            <person name="Andrew M."/>
            <person name="Anthouard V."/>
            <person name="Beever R.E."/>
            <person name="Beffa R."/>
            <person name="Benoit I."/>
            <person name="Bouzid O."/>
            <person name="Brault B."/>
            <person name="Chen Z."/>
            <person name="Choquer M."/>
            <person name="Collemare J."/>
            <person name="Cotton P."/>
            <person name="Danchin E.G."/>
            <person name="Da Silva C."/>
            <person name="Gautier A."/>
            <person name="Giraud C."/>
            <person name="Giraud T."/>
            <person name="Gonzalez C."/>
            <person name="Grossetete S."/>
            <person name="Guldener U."/>
            <person name="Henrissat B."/>
            <person name="Howlett B.J."/>
            <person name="Kodira C."/>
            <person name="Kretschmer M."/>
            <person name="Lappartient A."/>
            <person name="Leroch M."/>
            <person name="Levis C."/>
            <person name="Mauceli E."/>
            <person name="Neuveglise C."/>
            <person name="Oeser B."/>
            <person name="Pearson M."/>
            <person name="Poulain J."/>
            <person name="Poussereau N."/>
            <person name="Quesneville H."/>
            <person name="Rascle C."/>
            <person name="Schumacher J."/>
            <person name="Segurens B."/>
            <person name="Sexton A."/>
            <person name="Silva E."/>
            <person name="Sirven C."/>
            <person name="Soanes D.M."/>
            <person name="Talbot N.J."/>
            <person name="Templeton M."/>
            <person name="Yandava C."/>
            <person name="Yarden O."/>
            <person name="Zeng Q."/>
            <person name="Rollins J.A."/>
            <person name="Lebrun M.H."/>
            <person name="Dickman M."/>
        </authorList>
    </citation>
    <scope>NUCLEOTIDE SEQUENCE [LARGE SCALE GENOMIC DNA]</scope>
    <source>
        <strain evidence="2">T4</strain>
    </source>
</reference>
<dbReference type="AlphaFoldDB" id="G2YHY1"/>
<dbReference type="InParanoid" id="G2YHY1"/>
<accession>G2YHY1</accession>
<sequence>MAAFLMSHQHLVIETSARWIEGNGNTMGTQFVGLTFQ</sequence>
<dbReference type="EMBL" id="FQ790337">
    <property type="protein sequence ID" value="CCD51318.1"/>
    <property type="molecule type" value="Genomic_DNA"/>
</dbReference>
<protein>
    <submittedName>
        <fullName evidence="1">Uncharacterized protein</fullName>
    </submittedName>
</protein>
<name>G2YHY1_BOTF4</name>
<dbReference type="Proteomes" id="UP000008177">
    <property type="component" value="Unplaced contigs"/>
</dbReference>
<dbReference type="HOGENOM" id="CLU_3350982_0_0_1"/>
<organism evidence="1 2">
    <name type="scientific">Botryotinia fuckeliana (strain T4)</name>
    <name type="common">Noble rot fungus</name>
    <name type="synonym">Botrytis cinerea</name>
    <dbReference type="NCBI Taxonomy" id="999810"/>
    <lineage>
        <taxon>Eukaryota</taxon>
        <taxon>Fungi</taxon>
        <taxon>Dikarya</taxon>
        <taxon>Ascomycota</taxon>
        <taxon>Pezizomycotina</taxon>
        <taxon>Leotiomycetes</taxon>
        <taxon>Helotiales</taxon>
        <taxon>Sclerotiniaceae</taxon>
        <taxon>Botrytis</taxon>
    </lineage>
</organism>
<gene>
    <name evidence="1" type="ORF">BofuT4_uP016240.1</name>
</gene>
<evidence type="ECO:0000313" key="2">
    <source>
        <dbReference type="Proteomes" id="UP000008177"/>
    </source>
</evidence>
<proteinExistence type="predicted"/>